<feature type="transmembrane region" description="Helical" evidence="6">
    <location>
        <begin position="37"/>
        <end position="57"/>
    </location>
</feature>
<organism evidence="7 8">
    <name type="scientific">Methanohalarchaeum thermophilum</name>
    <dbReference type="NCBI Taxonomy" id="1903181"/>
    <lineage>
        <taxon>Archaea</taxon>
        <taxon>Methanobacteriati</taxon>
        <taxon>Methanobacteriota</taxon>
        <taxon>Methanonatronarchaeia</taxon>
        <taxon>Methanonatronarchaeales</taxon>
        <taxon>Methanonatronarchaeaceae</taxon>
        <taxon>Candidatus Methanohalarchaeum</taxon>
    </lineage>
</organism>
<evidence type="ECO:0000256" key="4">
    <source>
        <dbReference type="ARBA" id="ARBA00022989"/>
    </source>
</evidence>
<keyword evidence="8" id="KW-1185">Reference proteome</keyword>
<evidence type="ECO:0000256" key="3">
    <source>
        <dbReference type="ARBA" id="ARBA00022692"/>
    </source>
</evidence>
<keyword evidence="2" id="KW-1003">Cell membrane</keyword>
<dbReference type="STRING" id="1903181.BTN85_2051"/>
<protein>
    <submittedName>
        <fullName evidence="7">Flippase AglD2</fullName>
    </submittedName>
</protein>
<keyword evidence="4 6" id="KW-1133">Transmembrane helix</keyword>
<dbReference type="FunCoup" id="A0A1Q6DSU1">
    <property type="interactions" value="1"/>
</dbReference>
<evidence type="ECO:0000256" key="2">
    <source>
        <dbReference type="ARBA" id="ARBA00022475"/>
    </source>
</evidence>
<keyword evidence="5 6" id="KW-0472">Membrane</keyword>
<dbReference type="EMBL" id="MSDW01000002">
    <property type="protein sequence ID" value="OKY77401.1"/>
    <property type="molecule type" value="Genomic_DNA"/>
</dbReference>
<gene>
    <name evidence="7" type="ORF">BTN85_2051</name>
</gene>
<evidence type="ECO:0000313" key="7">
    <source>
        <dbReference type="EMBL" id="OKY77401.1"/>
    </source>
</evidence>
<sequence length="307" mass="34534">MNDKIKTISKFVISFTLIAVLLYKTDISKIISQLKNIKITFFVLALFLSFIGLVISAKKWQILLKAKGENQKLLKVFKHYYIGAFSNLFLPSTIGGDAVKATTISKDLNNKEEGFSSVFMERYTGLISLIMISSFGFTYSYELLGKKILTAFILVLVLFGTITFLALSEKSQKILNFLPSKLPLNLREKILNLHFSIREYKDQKKAILYSIIVSIFFHVIKILYVFVLALALGIEIPILFLIVMVPVSQIILFLPISIQGIGVRETLYVSFLNEIGLPASTSLSLSLLIEITIIIKNIPGILPILKK</sequence>
<keyword evidence="3 6" id="KW-0812">Transmembrane</keyword>
<comment type="caution">
    <text evidence="7">The sequence shown here is derived from an EMBL/GenBank/DDBJ whole genome shotgun (WGS) entry which is preliminary data.</text>
</comment>
<evidence type="ECO:0000256" key="1">
    <source>
        <dbReference type="ARBA" id="ARBA00004651"/>
    </source>
</evidence>
<dbReference type="InterPro" id="IPR022791">
    <property type="entry name" value="L-PG_synthase/AglD"/>
</dbReference>
<accession>A0A1Q6DSU1</accession>
<feature type="transmembrane region" description="Helical" evidence="6">
    <location>
        <begin position="123"/>
        <end position="141"/>
    </location>
</feature>
<feature type="transmembrane region" description="Helical" evidence="6">
    <location>
        <begin position="206"/>
        <end position="232"/>
    </location>
</feature>
<evidence type="ECO:0000256" key="5">
    <source>
        <dbReference type="ARBA" id="ARBA00023136"/>
    </source>
</evidence>
<dbReference type="InParanoid" id="A0A1Q6DSU1"/>
<dbReference type="PANTHER" id="PTHR40277">
    <property type="entry name" value="BLL5419 PROTEIN"/>
    <property type="match status" value="1"/>
</dbReference>
<feature type="transmembrane region" description="Helical" evidence="6">
    <location>
        <begin position="7"/>
        <end position="25"/>
    </location>
</feature>
<dbReference type="AlphaFoldDB" id="A0A1Q6DSU1"/>
<reference evidence="7" key="1">
    <citation type="submission" date="2016-12" db="EMBL/GenBank/DDBJ databases">
        <title>Discovery of methanogenic haloarchaea.</title>
        <authorList>
            <person name="Sorokin D.Y."/>
            <person name="Makarova K.S."/>
            <person name="Abbas B."/>
            <person name="Ferrer M."/>
            <person name="Golyshin P.N."/>
        </authorList>
    </citation>
    <scope>NUCLEOTIDE SEQUENCE [LARGE SCALE GENOMIC DNA]</scope>
    <source>
        <strain evidence="7">HMET1</strain>
    </source>
</reference>
<comment type="subcellular location">
    <subcellularLocation>
        <location evidence="1">Cell membrane</location>
        <topology evidence="1">Multi-pass membrane protein</topology>
    </subcellularLocation>
</comment>
<dbReference type="NCBIfam" id="TIGR00374">
    <property type="entry name" value="flippase-like domain"/>
    <property type="match status" value="1"/>
</dbReference>
<dbReference type="Pfam" id="PF03706">
    <property type="entry name" value="LPG_synthase_TM"/>
    <property type="match status" value="1"/>
</dbReference>
<name>A0A1Q6DSU1_METT1</name>
<evidence type="ECO:0000256" key="6">
    <source>
        <dbReference type="SAM" id="Phobius"/>
    </source>
</evidence>
<proteinExistence type="predicted"/>
<dbReference type="GO" id="GO:0005886">
    <property type="term" value="C:plasma membrane"/>
    <property type="evidence" value="ECO:0007669"/>
    <property type="project" value="UniProtKB-SubCell"/>
</dbReference>
<evidence type="ECO:0000313" key="8">
    <source>
        <dbReference type="Proteomes" id="UP000185744"/>
    </source>
</evidence>
<feature type="transmembrane region" description="Helical" evidence="6">
    <location>
        <begin position="238"/>
        <end position="258"/>
    </location>
</feature>
<dbReference type="PANTHER" id="PTHR40277:SF1">
    <property type="entry name" value="BLL5419 PROTEIN"/>
    <property type="match status" value="1"/>
</dbReference>
<dbReference type="Proteomes" id="UP000185744">
    <property type="component" value="Unassembled WGS sequence"/>
</dbReference>
<feature type="transmembrane region" description="Helical" evidence="6">
    <location>
        <begin position="147"/>
        <end position="167"/>
    </location>
</feature>